<dbReference type="Gene3D" id="3.40.50.300">
    <property type="entry name" value="P-loop containing nucleotide triphosphate hydrolases"/>
    <property type="match status" value="2"/>
</dbReference>
<dbReference type="Gene3D" id="3.40.50.150">
    <property type="entry name" value="Vaccinia Virus protein VP39"/>
    <property type="match status" value="1"/>
</dbReference>
<evidence type="ECO:0000259" key="4">
    <source>
        <dbReference type="PROSITE" id="PS51194"/>
    </source>
</evidence>
<dbReference type="GO" id="GO:0032259">
    <property type="term" value="P:methylation"/>
    <property type="evidence" value="ECO:0007669"/>
    <property type="project" value="InterPro"/>
</dbReference>
<keyword evidence="5" id="KW-0378">Hydrolase</keyword>
<dbReference type="InterPro" id="IPR002052">
    <property type="entry name" value="DNA_methylase_N6_adenine_CS"/>
</dbReference>
<dbReference type="GO" id="GO:0003676">
    <property type="term" value="F:nucleic acid binding"/>
    <property type="evidence" value="ECO:0007669"/>
    <property type="project" value="InterPro"/>
</dbReference>
<keyword evidence="5" id="KW-0347">Helicase</keyword>
<evidence type="ECO:0000256" key="1">
    <source>
        <dbReference type="SAM" id="Coils"/>
    </source>
</evidence>
<dbReference type="GO" id="GO:0006304">
    <property type="term" value="P:DNA modification"/>
    <property type="evidence" value="ECO:0007669"/>
    <property type="project" value="InterPro"/>
</dbReference>
<keyword evidence="7" id="KW-1185">Reference proteome</keyword>
<sequence length="1897" mass="218646">MAKAKKKKDSELYKGLSLFDFVSNEIENKLIDLKERVEDGKNTSGSELGLFGSEFNTRTVSGDRGRIGEQWNNNDSLQLGNTGEMDKGISNNQDINRINRTLNSDEITRTDGAGNIGKQYSQQDESEWNNGYGDTRRERDRPVQILQRNNDLKIDFKSNDEVIITGTKDKYNKNIEAIKLLNILQKEKRYATPEEQLTLNNYSGWGGIPQAFDKNSSSWSKEYVELKNILTEDEYKSAKTSTMDSHYTPKIVIDTIYNALDKFGFNKSKETKEILEPSAGNGAFLSFSKNHFNNFNFDCVELDKTSANLLRKLYPNQKIYNVGFEILESKKKYDAVIGNPPYGQKKIFDMNNNDISMLSVHNYFMARAIKELKDDGIVAFVTSSYFLDSKDSTLREQLSNEASFVGAIRLPNNTFKNKAGTEVTTDIVFFKKGIDKDIHKDFKETTISTHHTKDIEKPIFINKYFEENPSNILGKMDFVMSGIGETTQCLDIGLNMEEELKKAISRLPENIYKYHNVKEQAQYFELKNPDSHLLDLKKNNYFLKDDEIYIKINNLDTDDGKVLSYKKPILNQNEKNKILKFINIRDTLNYIIELEQAPIEDTNPKLVEQRALLNKYYDEFVKKEGYLHKSTNKKAFANDVEAQKILALELEYSAGVSKEVAKKNNIEPVEASAKKADIFERRTISPFVKIEVNNPKEALISSLNQFGKIDLNYMENELNISKDVIIKDLLEKKLIFIDHTTIKNDDVSYVLAEKYLSGNVKSKFQEVQELVKEHRELESNLNSLNEVLPKDLKAVEISVSLGTSWIPKEYYHQFFESHYKTNRDNWNLLHNKTSGEWTFDGNGNYLPRDIVSKYGTSRVGVFRIAENGLKNSPIKVFDTYLDEEGKQKQKINQEETALANSKLQILKNDFSEWIYKDIDRRTDLEKIYNETFNTDVEPNYNGSHLTFPNLNNSIKLRVHQKNAIWRAIQDKNVLFDHQVGAGKTLVTICSIMEQKRMGLVNKPIITVPNHLIGQWEKEFYKAYPNANLLATNKEDLEKNNREQFFGRIATNNYDAVIMSHSQFKLLPAPYEIVKEQINEDISILEDMLETQKEIAQRDGKSTRGFSIKATEGKISNFKARLDNLLQENKKSKSIDFGDLGVDLLAVDEAHTYKNLLITTSMGDISGLGNLKGSQQAYDMYCKTRYLNEKNNKIAFLTGTPISNSITELYTLQRYMQPKELSKKGISSFDSWASTFGQVTSSWELDSSGVNYKIVSRFNKFNNVPELTKMYKTFADVITNNDIKKFAKDFVPKLYNDKPINTIVPRSDIVADFIGVPDSNNQYQKGSIIYRMEHQEEDIHRNNLLACTTDARKAGLDYRLINPNAEDYENSKVNAVVNNVYKEYLDWSDVKGTQLIFCDLSTPKINSQKIELNEALNSNNKIEEINLNDLIDNEKSKSNDELIAETSKFDIYSDILKKLVSKGVSQEEIRFIHDANTDLQKSALFDDVKSGKVRVLIGSTFKMGAGTNVQDRAVAIHHIDCPWRPSDLEQRNGRVIRQGNKLFEADPENFRIKEFRYATEKTYDARMWQTIESKAKSIEQFRQAGLSLRELEDFTMGSADAAEMKAEATGNPLILMQVQLSSDLRNEEIFYNNFKKEIFNNEEFLNRTIKNKSDSEVELKDLYSLKEHLSKHTIDNFKGSYYSIEDEVRKKIDFDIPKEDIDESNKMVQTQLKNAFDKNVDEMLKYKSDIKFFDYRDIAIYGNRLDKTKVEFYLKNEKDSLVYEPSNLTIRAESDLLNGLKDSVTLTGLIKRVNNFYESLDDRINNSKSYITKCEKDIRELSIITGENAPKYKNFDYLTALRSDNERIINEIKRTSKEKDYVSTWKPKSELIKNKLQQTQVIKPFKLKEKNNSQELER</sequence>
<feature type="compositionally biased region" description="Polar residues" evidence="2">
    <location>
        <begin position="70"/>
        <end position="81"/>
    </location>
</feature>
<proteinExistence type="predicted"/>
<dbReference type="PANTHER" id="PTHR41313">
    <property type="entry name" value="ADENINE-SPECIFIC METHYLTRANSFERASE"/>
    <property type="match status" value="1"/>
</dbReference>
<dbReference type="KEGG" id="adz:ADFLV_1855"/>
<dbReference type="PRINTS" id="PR00507">
    <property type="entry name" value="N12N6MTFRASE"/>
</dbReference>
<evidence type="ECO:0000256" key="2">
    <source>
        <dbReference type="SAM" id="MobiDB-lite"/>
    </source>
</evidence>
<dbReference type="InterPro" id="IPR014001">
    <property type="entry name" value="Helicase_ATP-bd"/>
</dbReference>
<protein>
    <submittedName>
        <fullName evidence="5">Helicase</fullName>
    </submittedName>
</protein>
<dbReference type="EMBL" id="CP053835">
    <property type="protein sequence ID" value="QKF77283.1"/>
    <property type="molecule type" value="Genomic_DNA"/>
</dbReference>
<name>A0AAE7BEW6_9BACT</name>
<dbReference type="PROSITE" id="PS51194">
    <property type="entry name" value="HELICASE_CTER"/>
    <property type="match status" value="1"/>
</dbReference>
<evidence type="ECO:0000259" key="3">
    <source>
        <dbReference type="PROSITE" id="PS51192"/>
    </source>
</evidence>
<dbReference type="InterPro" id="IPR011639">
    <property type="entry name" value="MethylTrfase_TaqI-like_dom"/>
</dbReference>
<dbReference type="Pfam" id="PF07669">
    <property type="entry name" value="Eco57I"/>
    <property type="match status" value="1"/>
</dbReference>
<dbReference type="RefSeq" id="WP_129011282.1">
    <property type="nucleotide sequence ID" value="NZ_CP053835.1"/>
</dbReference>
<keyword evidence="1" id="KW-0175">Coiled coil</keyword>
<accession>A0AAE7BEW6</accession>
<dbReference type="PROSITE" id="PS51192">
    <property type="entry name" value="HELICASE_ATP_BIND_1"/>
    <property type="match status" value="1"/>
</dbReference>
<dbReference type="PROSITE" id="PS00092">
    <property type="entry name" value="N6_MTASE"/>
    <property type="match status" value="1"/>
</dbReference>
<dbReference type="PANTHER" id="PTHR41313:SF1">
    <property type="entry name" value="DNA METHYLASE ADENINE-SPECIFIC DOMAIN-CONTAINING PROTEIN"/>
    <property type="match status" value="1"/>
</dbReference>
<feature type="region of interest" description="Disordered" evidence="2">
    <location>
        <begin position="62"/>
        <end position="81"/>
    </location>
</feature>
<dbReference type="InterPro" id="IPR000330">
    <property type="entry name" value="SNF2_N"/>
</dbReference>
<feature type="domain" description="Helicase C-terminal" evidence="4">
    <location>
        <begin position="1425"/>
        <end position="1591"/>
    </location>
</feature>
<dbReference type="EMBL" id="CP053835">
    <property type="protein sequence ID" value="QKF77873.1"/>
    <property type="molecule type" value="Genomic_DNA"/>
</dbReference>
<dbReference type="SUPFAM" id="SSF52540">
    <property type="entry name" value="P-loop containing nucleoside triphosphate hydrolases"/>
    <property type="match status" value="2"/>
</dbReference>
<keyword evidence="5" id="KW-0067">ATP-binding</keyword>
<dbReference type="InterPro" id="IPR027417">
    <property type="entry name" value="P-loop_NTPase"/>
</dbReference>
<feature type="coiled-coil region" evidence="1">
    <location>
        <begin position="1074"/>
        <end position="1127"/>
    </location>
</feature>
<feature type="coiled-coil region" evidence="1">
    <location>
        <begin position="1404"/>
        <end position="1432"/>
    </location>
</feature>
<dbReference type="Pfam" id="PF00176">
    <property type="entry name" value="SNF2-rel_dom"/>
    <property type="match status" value="1"/>
</dbReference>
<organism evidence="5 7">
    <name type="scientific">Arcobacter defluvii</name>
    <dbReference type="NCBI Taxonomy" id="873191"/>
    <lineage>
        <taxon>Bacteria</taxon>
        <taxon>Pseudomonadati</taxon>
        <taxon>Campylobacterota</taxon>
        <taxon>Epsilonproteobacteria</taxon>
        <taxon>Campylobacterales</taxon>
        <taxon>Arcobacteraceae</taxon>
        <taxon>Arcobacter</taxon>
    </lineage>
</organism>
<evidence type="ECO:0000313" key="5">
    <source>
        <dbReference type="EMBL" id="QKF77283.1"/>
    </source>
</evidence>
<dbReference type="GO" id="GO:0005524">
    <property type="term" value="F:ATP binding"/>
    <property type="evidence" value="ECO:0007669"/>
    <property type="project" value="InterPro"/>
</dbReference>
<evidence type="ECO:0000313" key="7">
    <source>
        <dbReference type="Proteomes" id="UP000503313"/>
    </source>
</evidence>
<evidence type="ECO:0000313" key="6">
    <source>
        <dbReference type="EMBL" id="QKF77873.1"/>
    </source>
</evidence>
<dbReference type="InterPro" id="IPR001650">
    <property type="entry name" value="Helicase_C-like"/>
</dbReference>
<dbReference type="InterPro" id="IPR052933">
    <property type="entry name" value="DNA_Protect_Modify"/>
</dbReference>
<gene>
    <name evidence="5" type="ORF">ADFLV_1251</name>
    <name evidence="6" type="ORF">ADFLV_1855</name>
</gene>
<feature type="domain" description="Helicase ATP-binding" evidence="3">
    <location>
        <begin position="964"/>
        <end position="1218"/>
    </location>
</feature>
<feature type="coiled-coil region" evidence="1">
    <location>
        <begin position="760"/>
        <end position="787"/>
    </location>
</feature>
<dbReference type="GO" id="GO:0004386">
    <property type="term" value="F:helicase activity"/>
    <property type="evidence" value="ECO:0007669"/>
    <property type="project" value="UniProtKB-KW"/>
</dbReference>
<dbReference type="Pfam" id="PF00271">
    <property type="entry name" value="Helicase_C"/>
    <property type="match status" value="1"/>
</dbReference>
<dbReference type="Proteomes" id="UP000503313">
    <property type="component" value="Chromosome"/>
</dbReference>
<reference evidence="5 7" key="1">
    <citation type="submission" date="2020-05" db="EMBL/GenBank/DDBJ databases">
        <title>Complete genome sequencing of Campylobacter and Arcobacter type strains.</title>
        <authorList>
            <person name="Miller W.G."/>
            <person name="Yee E."/>
        </authorList>
    </citation>
    <scope>NUCLEOTIDE SEQUENCE [LARGE SCALE GENOMIC DNA]</scope>
    <source>
        <strain evidence="5 7">LMG 25694</strain>
    </source>
</reference>
<dbReference type="KEGG" id="adz:ADFLV_1251"/>
<dbReference type="InterPro" id="IPR029063">
    <property type="entry name" value="SAM-dependent_MTases_sf"/>
</dbReference>
<dbReference type="SMART" id="SM00490">
    <property type="entry name" value="HELICc"/>
    <property type="match status" value="1"/>
</dbReference>
<dbReference type="GO" id="GO:0009007">
    <property type="term" value="F:site-specific DNA-methyltransferase (adenine-specific) activity"/>
    <property type="evidence" value="ECO:0007669"/>
    <property type="project" value="UniProtKB-EC"/>
</dbReference>
<dbReference type="SMART" id="SM00487">
    <property type="entry name" value="DEXDc"/>
    <property type="match status" value="1"/>
</dbReference>
<feature type="region of interest" description="Disordered" evidence="2">
    <location>
        <begin position="107"/>
        <end position="136"/>
    </location>
</feature>
<keyword evidence="5" id="KW-0547">Nucleotide-binding</keyword>
<dbReference type="SUPFAM" id="SSF53335">
    <property type="entry name" value="S-adenosyl-L-methionine-dependent methyltransferases"/>
    <property type="match status" value="1"/>
</dbReference>